<name>A0A923HVK6_9FIRM</name>
<evidence type="ECO:0000256" key="3">
    <source>
        <dbReference type="ARBA" id="ARBA00022989"/>
    </source>
</evidence>
<sequence length="73" mass="8528">MLLIRNPIYTGIICGFFATFIIFGTLASLLAFGIILILYILKINKEQKFLLLEFGDEFDQYMKRSWALIPFLF</sequence>
<evidence type="ECO:0008006" key="8">
    <source>
        <dbReference type="Google" id="ProtNLM"/>
    </source>
</evidence>
<keyword evidence="7" id="KW-1185">Reference proteome</keyword>
<dbReference type="Proteomes" id="UP000616595">
    <property type="component" value="Unassembled WGS sequence"/>
</dbReference>
<dbReference type="Pfam" id="PF04191">
    <property type="entry name" value="PEMT"/>
    <property type="match status" value="1"/>
</dbReference>
<keyword evidence="2 5" id="KW-0812">Transmembrane</keyword>
<comment type="caution">
    <text evidence="6">The sequence shown here is derived from an EMBL/GenBank/DDBJ whole genome shotgun (WGS) entry which is preliminary data.</text>
</comment>
<dbReference type="AlphaFoldDB" id="A0A923HVK6"/>
<gene>
    <name evidence="6" type="ORF">GH810_03605</name>
</gene>
<accession>A0A923HVK6</accession>
<dbReference type="OrthoDB" id="9782395at2"/>
<evidence type="ECO:0000313" key="6">
    <source>
        <dbReference type="EMBL" id="MBC3887394.1"/>
    </source>
</evidence>
<dbReference type="GO" id="GO:0012505">
    <property type="term" value="C:endomembrane system"/>
    <property type="evidence" value="ECO:0007669"/>
    <property type="project" value="UniProtKB-SubCell"/>
</dbReference>
<comment type="subcellular location">
    <subcellularLocation>
        <location evidence="1">Endomembrane system</location>
        <topology evidence="1">Multi-pass membrane protein</topology>
    </subcellularLocation>
</comment>
<dbReference type="InterPro" id="IPR007318">
    <property type="entry name" value="Phopholipid_MeTrfase"/>
</dbReference>
<proteinExistence type="predicted"/>
<evidence type="ECO:0000256" key="5">
    <source>
        <dbReference type="SAM" id="Phobius"/>
    </source>
</evidence>
<feature type="transmembrane region" description="Helical" evidence="5">
    <location>
        <begin position="12"/>
        <end position="41"/>
    </location>
</feature>
<evidence type="ECO:0000256" key="4">
    <source>
        <dbReference type="ARBA" id="ARBA00023136"/>
    </source>
</evidence>
<dbReference type="Gene3D" id="1.20.120.1630">
    <property type="match status" value="1"/>
</dbReference>
<dbReference type="EMBL" id="WJBD01000003">
    <property type="protein sequence ID" value="MBC3887394.1"/>
    <property type="molecule type" value="Genomic_DNA"/>
</dbReference>
<reference evidence="6" key="1">
    <citation type="submission" date="2019-10" db="EMBL/GenBank/DDBJ databases">
        <authorList>
            <person name="Ross D.E."/>
            <person name="Gulliver D."/>
        </authorList>
    </citation>
    <scope>NUCLEOTIDE SEQUENCE</scope>
    <source>
        <strain evidence="6">DER-2019</strain>
    </source>
</reference>
<evidence type="ECO:0000256" key="2">
    <source>
        <dbReference type="ARBA" id="ARBA00022692"/>
    </source>
</evidence>
<evidence type="ECO:0000313" key="7">
    <source>
        <dbReference type="Proteomes" id="UP000616595"/>
    </source>
</evidence>
<keyword evidence="4 5" id="KW-0472">Membrane</keyword>
<organism evidence="6 7">
    <name type="scientific">Acetobacterium paludosum</name>
    <dbReference type="NCBI Taxonomy" id="52693"/>
    <lineage>
        <taxon>Bacteria</taxon>
        <taxon>Bacillati</taxon>
        <taxon>Bacillota</taxon>
        <taxon>Clostridia</taxon>
        <taxon>Eubacteriales</taxon>
        <taxon>Eubacteriaceae</taxon>
        <taxon>Acetobacterium</taxon>
    </lineage>
</organism>
<protein>
    <recommendedName>
        <fullName evidence="8">Isoprenylcysteine carboxylmethyltransferase family protein</fullName>
    </recommendedName>
</protein>
<evidence type="ECO:0000256" key="1">
    <source>
        <dbReference type="ARBA" id="ARBA00004127"/>
    </source>
</evidence>
<keyword evidence="3 5" id="KW-1133">Transmembrane helix</keyword>
<reference evidence="6" key="2">
    <citation type="submission" date="2020-10" db="EMBL/GenBank/DDBJ databases">
        <title>Comparative genomics of the Acetobacterium genus.</title>
        <authorList>
            <person name="Marshall C."/>
            <person name="May H."/>
            <person name="Norman S."/>
        </authorList>
    </citation>
    <scope>NUCLEOTIDE SEQUENCE</scope>
    <source>
        <strain evidence="6">DER-2019</strain>
    </source>
</reference>